<dbReference type="InterPro" id="IPR013670">
    <property type="entry name" value="EcoEI_R_C_dom"/>
</dbReference>
<dbReference type="Gene3D" id="3.40.50.300">
    <property type="entry name" value="P-loop containing nucleotide triphosphate hydrolases"/>
    <property type="match status" value="2"/>
</dbReference>
<dbReference type="InterPro" id="IPR014001">
    <property type="entry name" value="Helicase_ATP-bd"/>
</dbReference>
<keyword evidence="2" id="KW-0547">Nucleotide-binding</keyword>
<dbReference type="Pfam" id="PF00271">
    <property type="entry name" value="Helicase_C"/>
    <property type="match status" value="1"/>
</dbReference>
<proteinExistence type="predicted"/>
<dbReference type="InterPro" id="IPR050742">
    <property type="entry name" value="Helicase_Restrict-Modif_Enz"/>
</dbReference>
<dbReference type="SMART" id="SM00487">
    <property type="entry name" value="DEXDc"/>
    <property type="match status" value="1"/>
</dbReference>
<dbReference type="InterPro" id="IPR007409">
    <property type="entry name" value="Restrct_endonuc_type1_HsdR_N"/>
</dbReference>
<dbReference type="Pfam" id="PF04313">
    <property type="entry name" value="HSDR_N"/>
    <property type="match status" value="1"/>
</dbReference>
<dbReference type="PROSITE" id="PS51192">
    <property type="entry name" value="HELICASE_ATP_BIND_1"/>
    <property type="match status" value="1"/>
</dbReference>
<dbReference type="RefSeq" id="WP_259451779.1">
    <property type="nucleotide sequence ID" value="NZ_CP119520.1"/>
</dbReference>
<dbReference type="CDD" id="cd18032">
    <property type="entry name" value="DEXHc_RE_I_III_res"/>
    <property type="match status" value="1"/>
</dbReference>
<dbReference type="PANTHER" id="PTHR47396">
    <property type="entry name" value="TYPE I RESTRICTION ENZYME ECOKI R PROTEIN"/>
    <property type="match status" value="1"/>
</dbReference>
<evidence type="ECO:0000313" key="3">
    <source>
        <dbReference type="Proteomes" id="UP001165263"/>
    </source>
</evidence>
<name>A0ABT2C5U9_9BURK</name>
<dbReference type="GO" id="GO:0004386">
    <property type="term" value="F:helicase activity"/>
    <property type="evidence" value="ECO:0007669"/>
    <property type="project" value="UniProtKB-KW"/>
</dbReference>
<dbReference type="EMBL" id="JANUHC010000011">
    <property type="protein sequence ID" value="MCS0632767.1"/>
    <property type="molecule type" value="Genomic_DNA"/>
</dbReference>
<feature type="domain" description="Helicase ATP-binding" evidence="1">
    <location>
        <begin position="193"/>
        <end position="343"/>
    </location>
</feature>
<organism evidence="2 3">
    <name type="scientific">Telluria mixta</name>
    <dbReference type="NCBI Taxonomy" id="34071"/>
    <lineage>
        <taxon>Bacteria</taxon>
        <taxon>Pseudomonadati</taxon>
        <taxon>Pseudomonadota</taxon>
        <taxon>Betaproteobacteria</taxon>
        <taxon>Burkholderiales</taxon>
        <taxon>Oxalobacteraceae</taxon>
        <taxon>Telluria group</taxon>
        <taxon>Telluria</taxon>
    </lineage>
</organism>
<dbReference type="Gene3D" id="3.90.1570.30">
    <property type="match status" value="1"/>
</dbReference>
<accession>A0ABT2C5U9</accession>
<dbReference type="InterPro" id="IPR006935">
    <property type="entry name" value="Helicase/UvrB_N"/>
</dbReference>
<dbReference type="InterPro" id="IPR001650">
    <property type="entry name" value="Helicase_C-like"/>
</dbReference>
<dbReference type="SUPFAM" id="SSF52540">
    <property type="entry name" value="P-loop containing nucleoside triphosphate hydrolases"/>
    <property type="match status" value="1"/>
</dbReference>
<dbReference type="PANTHER" id="PTHR47396:SF1">
    <property type="entry name" value="ATP-DEPENDENT HELICASE IRC3-RELATED"/>
    <property type="match status" value="1"/>
</dbReference>
<comment type="caution">
    <text evidence="2">The sequence shown here is derived from an EMBL/GenBank/DDBJ whole genome shotgun (WGS) entry which is preliminary data.</text>
</comment>
<keyword evidence="3" id="KW-1185">Reference proteome</keyword>
<reference evidence="2" key="1">
    <citation type="submission" date="2022-08" db="EMBL/GenBank/DDBJ databases">
        <title>Reclassification of Massilia species as members of the genera Telluria, Duganella, Pseudoduganella, Mokoshia gen. nov. and Zemynaea gen. nov. using orthogonal and non-orthogonal genome-based approaches.</title>
        <authorList>
            <person name="Bowman J.P."/>
        </authorList>
    </citation>
    <scope>NUCLEOTIDE SEQUENCE</scope>
    <source>
        <strain evidence="2">LMG 11547</strain>
    </source>
</reference>
<evidence type="ECO:0000259" key="1">
    <source>
        <dbReference type="PROSITE" id="PS51192"/>
    </source>
</evidence>
<gene>
    <name evidence="2" type="ORF">NX786_25880</name>
</gene>
<keyword evidence="2" id="KW-0067">ATP-binding</keyword>
<dbReference type="InterPro" id="IPR027417">
    <property type="entry name" value="P-loop_NTPase"/>
</dbReference>
<sequence>MKLTSKKTVGMLHDVKDMVNCSEQAMTYSNRSEAQTRTEIIDLQLAYAGWSRNRRTLVEEFLLQITESESTYGDEQFADYVLLGSDAKPIAVVEAKRSSRDELAGKRQAADYADAIKAKFGSDPFIFLTNGKEIQFWDRERYAPRKISGFYTRDDLERLRYQRQFAQPLDGVAINSDIAGRDYQNEAIRRITEGLAAANRKFLLVMATGTGKTRTAIALVDNLLRSKRVQRVLFLADRRELVRQAMSEFKTHLPNESLSRIESGETTGARIQFSTYPSMMQVYLGLSVGYYDLIVADESHRSIYQRYKAIFDHFDAIQLGLTATPTDYIDHNTFELFDCGDGVPSYYYSYEQAIADRNLVSYRVLDAQTNFQLQGIQGDALPEPLKQMARDQGVEPDELNFDGSDIEKGIIIRGTNDAMVREFMDKSRKDARGLPHKSIIFAVSHAHAKRLYESFNRLYPELQRQGMAEIIDSHMERADATLDDFKFRTMPRVAISVDMLDTGVDVPAIQNLVFAKPIFSKVKFWQMIGRGTRLHIDKASGEIKKDFLIIDHWKNFAYFKLKPEGESDHPSEPLPVRLFRLRLEKWQLLHAQQQDTQTTIANLRAMLQALPRHNINVRKHWDELDTLTQQWPQPHQSTLERLSQTIAPLIRLTPLAGLDELQFCIWCERFAVAWLKSDSAEQRTARELIEKAVGSLANKIPEVQRVAEHRAWVQSDGFWQHLDMTRLGTLQSVFAPLMRYRTSTLGHTVKINLPDSITQRSWIIYGPTGEGAFAQSYREQVEALVRRLADQLPELVRLKNGENLADDALERISATLNQADLFVTEDTLRKAFEAPAASLADLLRHILCEEAHLPNREERINAAFDAFITTHGNLRANQLNFLRAVKAAVLRHGRISRAALSELPLSRVGRVEALFPSSDIDELIDLANQLLDEAA</sequence>
<dbReference type="CDD" id="cd18799">
    <property type="entry name" value="SF2_C_EcoAI-like"/>
    <property type="match status" value="1"/>
</dbReference>
<keyword evidence="2" id="KW-0378">Hydrolase</keyword>
<dbReference type="Pfam" id="PF08463">
    <property type="entry name" value="EcoEI_R_C"/>
    <property type="match status" value="1"/>
</dbReference>
<keyword evidence="2" id="KW-0347">Helicase</keyword>
<dbReference type="Proteomes" id="UP001165263">
    <property type="component" value="Unassembled WGS sequence"/>
</dbReference>
<dbReference type="Pfam" id="PF04851">
    <property type="entry name" value="ResIII"/>
    <property type="match status" value="1"/>
</dbReference>
<evidence type="ECO:0000313" key="2">
    <source>
        <dbReference type="EMBL" id="MCS0632767.1"/>
    </source>
</evidence>
<protein>
    <submittedName>
        <fullName evidence="2">DEAD/DEAH box helicase family protein</fullName>
    </submittedName>
</protein>